<evidence type="ECO:0000313" key="1">
    <source>
        <dbReference type="EMBL" id="SGZ19918.1"/>
    </source>
</evidence>
<sequence>MGKKISGNAGPVIGISSSLELFEKLKYESSRLENGWHPYDIFNFLITAWHLFEDWTKSDNPQALCRQKRHRKKLPHQMNLVLDVVRDIVNGSKHFQLNPDSVNKRRVDEVHTGNEVGYYEYFFHEDIPAVTVEKFWYFSVRTLNNLVMWYFEWVFDDLSAVKEFPKELIDAISYCNIAERKDQSVLTQYSNVTFPQLRDVTF</sequence>
<gene>
    <name evidence="1" type="ORF">NVI5450_4817</name>
</gene>
<reference evidence="1 2" key="1">
    <citation type="submission" date="2016-11" db="EMBL/GenBank/DDBJ databases">
        <authorList>
            <person name="Jaros S."/>
            <person name="Januszkiewicz K."/>
            <person name="Wedrychowicz H."/>
        </authorList>
    </citation>
    <scope>NUCLEOTIDE SEQUENCE [LARGE SCALE GENOMIC DNA]</scope>
    <source>
        <strain evidence="1">NVI 5450</strain>
    </source>
</reference>
<name>A0A1L0AS37_9GAMM</name>
<dbReference type="EMBL" id="FPLD01000155">
    <property type="protein sequence ID" value="SGZ19918.1"/>
    <property type="molecule type" value="Genomic_DNA"/>
</dbReference>
<organism evidence="1 2">
    <name type="scientific">Moritella viscosa</name>
    <dbReference type="NCBI Taxonomy" id="80854"/>
    <lineage>
        <taxon>Bacteria</taxon>
        <taxon>Pseudomonadati</taxon>
        <taxon>Pseudomonadota</taxon>
        <taxon>Gammaproteobacteria</taxon>
        <taxon>Alteromonadales</taxon>
        <taxon>Moritellaceae</taxon>
        <taxon>Moritella</taxon>
    </lineage>
</organism>
<evidence type="ECO:0000313" key="2">
    <source>
        <dbReference type="Proteomes" id="UP000183794"/>
    </source>
</evidence>
<protein>
    <submittedName>
        <fullName evidence="1">Uncharacterized protein</fullName>
    </submittedName>
</protein>
<dbReference type="OrthoDB" id="4737579at2"/>
<proteinExistence type="predicted"/>
<accession>A0A1L0AS37</accession>
<dbReference type="Proteomes" id="UP000183794">
    <property type="component" value="Unassembled WGS sequence"/>
</dbReference>
<dbReference type="RefSeq" id="WP_075518639.1">
    <property type="nucleotide sequence ID" value="NZ_FPLD01000155.1"/>
</dbReference>
<dbReference type="AlphaFoldDB" id="A0A1L0AS37"/>